<name>A0A8T0GX30_CERPU</name>
<dbReference type="EC" id="3.2.1.15" evidence="3"/>
<keyword evidence="7" id="KW-0677">Repeat</keyword>
<evidence type="ECO:0000256" key="12">
    <source>
        <dbReference type="RuleBase" id="RU361169"/>
    </source>
</evidence>
<keyword evidence="5" id="KW-0964">Secreted</keyword>
<dbReference type="Gene3D" id="2.160.20.10">
    <property type="entry name" value="Single-stranded right-handed beta-helix, Pectin lyase-like"/>
    <property type="match status" value="1"/>
</dbReference>
<evidence type="ECO:0000256" key="10">
    <source>
        <dbReference type="ARBA" id="ARBA00023316"/>
    </source>
</evidence>
<feature type="compositionally biased region" description="Basic residues" evidence="13">
    <location>
        <begin position="51"/>
        <end position="60"/>
    </location>
</feature>
<keyword evidence="16" id="KW-1185">Reference proteome</keyword>
<keyword evidence="8 12" id="KW-0378">Hydrolase</keyword>
<sequence length="476" mass="52211">MTYSWRALCLFHILSVSAICTGARSWQEKDIIATNVQVRSASSVFAFTSSKGKHSKKPHHKRDDEPVDPAPGPSSIWEPCTTKGCIFNVLTFNAVGDGITDDTKAFQATWRAACRSESSLILAPAYYIFVVGQITFKGPCKSNLTFQVDGTIIPPTELSTWAKLKNKVQWIGFYKQADMTLRGSGVVNGLGEVWWSQPCKEKTHGRQRCPSPTALKFYGCINVVVRDITIQDSPQMHLKFDNCQQVQVLNISILSPAWSPNTDGIHLQNTGYALLENLVIAAGDDCISLQTGTTDVLIRNVVCGPGHGISIGGLGQGNSQACVSNITVQDVFIQGTQNGVRIKTWQGGSGIVQHVKFDTITVINVQNPIVINQFYCDDKNCQNDTAAVLISDISFRNIQGTYDQLHSHAPIYFACSDTVPCRDIKVDNVELLPSEPTTFPSPSYCLNSYGASDPFCFPAVCLIDDPVIEDSEEYYC</sequence>
<evidence type="ECO:0000256" key="4">
    <source>
        <dbReference type="ARBA" id="ARBA00022512"/>
    </source>
</evidence>
<evidence type="ECO:0000256" key="7">
    <source>
        <dbReference type="ARBA" id="ARBA00022737"/>
    </source>
</evidence>
<evidence type="ECO:0000256" key="13">
    <source>
        <dbReference type="SAM" id="MobiDB-lite"/>
    </source>
</evidence>
<accession>A0A8T0GX30</accession>
<dbReference type="InterPro" id="IPR012334">
    <property type="entry name" value="Pectin_lyas_fold"/>
</dbReference>
<evidence type="ECO:0000256" key="1">
    <source>
        <dbReference type="ARBA" id="ARBA00004191"/>
    </source>
</evidence>
<evidence type="ECO:0000256" key="5">
    <source>
        <dbReference type="ARBA" id="ARBA00022525"/>
    </source>
</evidence>
<keyword evidence="10" id="KW-0961">Cell wall biogenesis/degradation</keyword>
<comment type="catalytic activity">
    <reaction evidence="11">
        <text>(1,4-alpha-D-galacturonosyl)n+m + H2O = (1,4-alpha-D-galacturonosyl)n + (1,4-alpha-D-galacturonosyl)m.</text>
        <dbReference type="EC" id="3.2.1.15"/>
    </reaction>
</comment>
<dbReference type="Pfam" id="PF00295">
    <property type="entry name" value="Glyco_hydro_28"/>
    <property type="match status" value="1"/>
</dbReference>
<evidence type="ECO:0000313" key="15">
    <source>
        <dbReference type="EMBL" id="KAG0563590.1"/>
    </source>
</evidence>
<feature type="chain" id="PRO_5035846676" description="endo-polygalacturonase" evidence="14">
    <location>
        <begin position="19"/>
        <end position="476"/>
    </location>
</feature>
<reference evidence="15" key="1">
    <citation type="submission" date="2020-06" db="EMBL/GenBank/DDBJ databases">
        <title>WGS assembly of Ceratodon purpureus strain R40.</title>
        <authorList>
            <person name="Carey S.B."/>
            <person name="Jenkins J."/>
            <person name="Shu S."/>
            <person name="Lovell J.T."/>
            <person name="Sreedasyam A."/>
            <person name="Maumus F."/>
            <person name="Tiley G.P."/>
            <person name="Fernandez-Pozo N."/>
            <person name="Barry K."/>
            <person name="Chen C."/>
            <person name="Wang M."/>
            <person name="Lipzen A."/>
            <person name="Daum C."/>
            <person name="Saski C.A."/>
            <person name="Payton A.C."/>
            <person name="Mcbreen J.C."/>
            <person name="Conrad R.E."/>
            <person name="Kollar L.M."/>
            <person name="Olsson S."/>
            <person name="Huttunen S."/>
            <person name="Landis J.B."/>
            <person name="Wickett N.J."/>
            <person name="Johnson M.G."/>
            <person name="Rensing S.A."/>
            <person name="Grimwood J."/>
            <person name="Schmutz J."/>
            <person name="Mcdaniel S.F."/>
        </authorList>
    </citation>
    <scope>NUCLEOTIDE SEQUENCE</scope>
    <source>
        <strain evidence="15">R40</strain>
    </source>
</reference>
<dbReference type="SUPFAM" id="SSF51126">
    <property type="entry name" value="Pectin lyase-like"/>
    <property type="match status" value="1"/>
</dbReference>
<dbReference type="AlphaFoldDB" id="A0A8T0GX30"/>
<dbReference type="FunFam" id="2.160.20.10:FF:000032">
    <property type="entry name" value="Pectin lyase-like superfamily protein"/>
    <property type="match status" value="1"/>
</dbReference>
<keyword evidence="4" id="KW-0134">Cell wall</keyword>
<dbReference type="GO" id="GO:0005975">
    <property type="term" value="P:carbohydrate metabolic process"/>
    <property type="evidence" value="ECO:0007669"/>
    <property type="project" value="InterPro"/>
</dbReference>
<dbReference type="InterPro" id="IPR011050">
    <property type="entry name" value="Pectin_lyase_fold/virulence"/>
</dbReference>
<evidence type="ECO:0000256" key="8">
    <source>
        <dbReference type="ARBA" id="ARBA00022801"/>
    </source>
</evidence>
<evidence type="ECO:0000256" key="3">
    <source>
        <dbReference type="ARBA" id="ARBA00012736"/>
    </source>
</evidence>
<protein>
    <recommendedName>
        <fullName evidence="3">endo-polygalacturonase</fullName>
        <ecNumber evidence="3">3.2.1.15</ecNumber>
    </recommendedName>
</protein>
<evidence type="ECO:0000256" key="11">
    <source>
        <dbReference type="ARBA" id="ARBA00034074"/>
    </source>
</evidence>
<dbReference type="Proteomes" id="UP000822688">
    <property type="component" value="Chromosome 8"/>
</dbReference>
<comment type="caution">
    <text evidence="15">The sequence shown here is derived from an EMBL/GenBank/DDBJ whole genome shotgun (WGS) entry which is preliminary data.</text>
</comment>
<dbReference type="GO" id="GO:0071555">
    <property type="term" value="P:cell wall organization"/>
    <property type="evidence" value="ECO:0007669"/>
    <property type="project" value="UniProtKB-KW"/>
</dbReference>
<comment type="subcellular location">
    <subcellularLocation>
        <location evidence="1">Secreted</location>
        <location evidence="1">Cell wall</location>
    </subcellularLocation>
</comment>
<evidence type="ECO:0000256" key="14">
    <source>
        <dbReference type="SAM" id="SignalP"/>
    </source>
</evidence>
<comment type="similarity">
    <text evidence="2 12">Belongs to the glycosyl hydrolase 28 family.</text>
</comment>
<proteinExistence type="inferred from homology"/>
<dbReference type="InterPro" id="IPR000743">
    <property type="entry name" value="Glyco_hydro_28"/>
</dbReference>
<keyword evidence="9 12" id="KW-0326">Glycosidase</keyword>
<feature type="signal peptide" evidence="14">
    <location>
        <begin position="1"/>
        <end position="18"/>
    </location>
</feature>
<evidence type="ECO:0000256" key="6">
    <source>
        <dbReference type="ARBA" id="ARBA00022729"/>
    </source>
</evidence>
<gene>
    <name evidence="15" type="ORF">KC19_8G043400</name>
</gene>
<dbReference type="InterPro" id="IPR006626">
    <property type="entry name" value="PbH1"/>
</dbReference>
<evidence type="ECO:0000256" key="2">
    <source>
        <dbReference type="ARBA" id="ARBA00008834"/>
    </source>
</evidence>
<evidence type="ECO:0000313" key="16">
    <source>
        <dbReference type="Proteomes" id="UP000822688"/>
    </source>
</evidence>
<dbReference type="GO" id="GO:0004650">
    <property type="term" value="F:polygalacturonase activity"/>
    <property type="evidence" value="ECO:0007669"/>
    <property type="project" value="UniProtKB-EC"/>
</dbReference>
<dbReference type="PANTHER" id="PTHR31375">
    <property type="match status" value="1"/>
</dbReference>
<dbReference type="SMART" id="SM00710">
    <property type="entry name" value="PbH1"/>
    <property type="match status" value="5"/>
</dbReference>
<organism evidence="15 16">
    <name type="scientific">Ceratodon purpureus</name>
    <name type="common">Fire moss</name>
    <name type="synonym">Dicranum purpureum</name>
    <dbReference type="NCBI Taxonomy" id="3225"/>
    <lineage>
        <taxon>Eukaryota</taxon>
        <taxon>Viridiplantae</taxon>
        <taxon>Streptophyta</taxon>
        <taxon>Embryophyta</taxon>
        <taxon>Bryophyta</taxon>
        <taxon>Bryophytina</taxon>
        <taxon>Bryopsida</taxon>
        <taxon>Dicranidae</taxon>
        <taxon>Pseudoditrichales</taxon>
        <taxon>Ditrichaceae</taxon>
        <taxon>Ceratodon</taxon>
    </lineage>
</organism>
<keyword evidence="6 14" id="KW-0732">Signal</keyword>
<feature type="region of interest" description="Disordered" evidence="13">
    <location>
        <begin position="49"/>
        <end position="74"/>
    </location>
</feature>
<dbReference type="EMBL" id="CM026429">
    <property type="protein sequence ID" value="KAG0563590.1"/>
    <property type="molecule type" value="Genomic_DNA"/>
</dbReference>
<evidence type="ECO:0000256" key="9">
    <source>
        <dbReference type="ARBA" id="ARBA00023295"/>
    </source>
</evidence>